<sequence length="92" mass="10001">MGPALSPSPRRLQTWPTSAHMGRWSSPNPEEASDLYSVQMPAGVGACVIVANTDLLQDIPYVLQLQAPTQDSSFDLMPSTLTLHLDNMPHSI</sequence>
<reference evidence="1" key="1">
    <citation type="submission" date="2021-05" db="EMBL/GenBank/DDBJ databases">
        <authorList>
            <person name="Pan Q."/>
            <person name="Jouanno E."/>
            <person name="Zahm M."/>
            <person name="Klopp C."/>
            <person name="Cabau C."/>
            <person name="Louis A."/>
            <person name="Berthelot C."/>
            <person name="Parey E."/>
            <person name="Roest Crollius H."/>
            <person name="Montfort J."/>
            <person name="Robinson-Rechavi M."/>
            <person name="Bouchez O."/>
            <person name="Lampietro C."/>
            <person name="Lopez Roques C."/>
            <person name="Donnadieu C."/>
            <person name="Postlethwait J."/>
            <person name="Bobe J."/>
            <person name="Dillon D."/>
            <person name="Chandos A."/>
            <person name="von Hippel F."/>
            <person name="Guiguen Y."/>
        </authorList>
    </citation>
    <scope>NUCLEOTIDE SEQUENCE</scope>
    <source>
        <strain evidence="1">YG-Jan2019</strain>
    </source>
</reference>
<organism evidence="1 2">
    <name type="scientific">Dallia pectoralis</name>
    <name type="common">Alaska blackfish</name>
    <dbReference type="NCBI Taxonomy" id="75939"/>
    <lineage>
        <taxon>Eukaryota</taxon>
        <taxon>Metazoa</taxon>
        <taxon>Chordata</taxon>
        <taxon>Craniata</taxon>
        <taxon>Vertebrata</taxon>
        <taxon>Euteleostomi</taxon>
        <taxon>Actinopterygii</taxon>
        <taxon>Neopterygii</taxon>
        <taxon>Teleostei</taxon>
        <taxon>Protacanthopterygii</taxon>
        <taxon>Esociformes</taxon>
        <taxon>Umbridae</taxon>
        <taxon>Dallia</taxon>
    </lineage>
</organism>
<evidence type="ECO:0000313" key="2">
    <source>
        <dbReference type="Proteomes" id="UP001157502"/>
    </source>
</evidence>
<dbReference type="Proteomes" id="UP001157502">
    <property type="component" value="Chromosome 23"/>
</dbReference>
<feature type="non-terminal residue" evidence="1">
    <location>
        <position position="92"/>
    </location>
</feature>
<dbReference type="EMBL" id="CM055750">
    <property type="protein sequence ID" value="KAJ7993945.1"/>
    <property type="molecule type" value="Genomic_DNA"/>
</dbReference>
<keyword evidence="2" id="KW-1185">Reference proteome</keyword>
<comment type="caution">
    <text evidence="1">The sequence shown here is derived from an EMBL/GenBank/DDBJ whole genome shotgun (WGS) entry which is preliminary data.</text>
</comment>
<name>A0ACC2FRU4_DALPE</name>
<gene>
    <name evidence="1" type="ORF">DPEC_G00259940</name>
</gene>
<evidence type="ECO:0000313" key="1">
    <source>
        <dbReference type="EMBL" id="KAJ7993945.1"/>
    </source>
</evidence>
<proteinExistence type="predicted"/>
<protein>
    <submittedName>
        <fullName evidence="1">Uncharacterized protein</fullName>
    </submittedName>
</protein>
<accession>A0ACC2FRU4</accession>